<keyword evidence="7" id="KW-0479">Metal-binding</keyword>
<proteinExistence type="inferred from homology"/>
<protein>
    <recommendedName>
        <fullName evidence="7">Molybdopterin molybdenumtransferase</fullName>
        <ecNumber evidence="7">2.10.1.1</ecNumber>
    </recommendedName>
</protein>
<dbReference type="Pfam" id="PF03454">
    <property type="entry name" value="MoeA_C"/>
    <property type="match status" value="1"/>
</dbReference>
<dbReference type="InterPro" id="IPR036135">
    <property type="entry name" value="MoeA_linker/N_sf"/>
</dbReference>
<comment type="function">
    <text evidence="1 7">Catalyzes the insertion of molybdate into adenylated molybdopterin with the concomitant release of AMP.</text>
</comment>
<dbReference type="SMART" id="SM00852">
    <property type="entry name" value="MoCF_biosynth"/>
    <property type="match status" value="1"/>
</dbReference>
<dbReference type="GO" id="GO:0061599">
    <property type="term" value="F:molybdopterin molybdotransferase activity"/>
    <property type="evidence" value="ECO:0007669"/>
    <property type="project" value="UniProtKB-UniRule"/>
</dbReference>
<evidence type="ECO:0000256" key="3">
    <source>
        <dbReference type="ARBA" id="ARBA00010763"/>
    </source>
</evidence>
<dbReference type="EC" id="2.10.1.1" evidence="7"/>
<dbReference type="OrthoDB" id="9804758at2"/>
<dbReference type="GO" id="GO:0046872">
    <property type="term" value="F:metal ion binding"/>
    <property type="evidence" value="ECO:0007669"/>
    <property type="project" value="UniProtKB-UniRule"/>
</dbReference>
<dbReference type="InterPro" id="IPR005111">
    <property type="entry name" value="MoeA_C_domain_IV"/>
</dbReference>
<comment type="similarity">
    <text evidence="3 7">Belongs to the MoeA family.</text>
</comment>
<comment type="pathway">
    <text evidence="2 7">Cofactor biosynthesis; molybdopterin biosynthesis.</text>
</comment>
<comment type="catalytic activity">
    <reaction evidence="6">
        <text>adenylyl-molybdopterin + molybdate = Mo-molybdopterin + AMP + H(+)</text>
        <dbReference type="Rhea" id="RHEA:35047"/>
        <dbReference type="ChEBI" id="CHEBI:15378"/>
        <dbReference type="ChEBI" id="CHEBI:36264"/>
        <dbReference type="ChEBI" id="CHEBI:62727"/>
        <dbReference type="ChEBI" id="CHEBI:71302"/>
        <dbReference type="ChEBI" id="CHEBI:456215"/>
        <dbReference type="EC" id="2.10.1.1"/>
    </reaction>
</comment>
<evidence type="ECO:0000256" key="5">
    <source>
        <dbReference type="ARBA" id="ARBA00023150"/>
    </source>
</evidence>
<dbReference type="NCBIfam" id="NF045515">
    <property type="entry name" value="Glp_gephyrin"/>
    <property type="match status" value="1"/>
</dbReference>
<dbReference type="SUPFAM" id="SSF63867">
    <property type="entry name" value="MoeA C-terminal domain-like"/>
    <property type="match status" value="1"/>
</dbReference>
<keyword evidence="7" id="KW-0460">Magnesium</keyword>
<dbReference type="UniPathway" id="UPA00344"/>
<organism evidence="9 10">
    <name type="scientific">Lawsonella clevelandensis</name>
    <dbReference type="NCBI Taxonomy" id="1528099"/>
    <lineage>
        <taxon>Bacteria</taxon>
        <taxon>Bacillati</taxon>
        <taxon>Actinomycetota</taxon>
        <taxon>Actinomycetes</taxon>
        <taxon>Mycobacteriales</taxon>
        <taxon>Lawsonellaceae</taxon>
        <taxon>Lawsonella</taxon>
    </lineage>
</organism>
<comment type="cofactor">
    <cofactor evidence="7">
        <name>Mg(2+)</name>
        <dbReference type="ChEBI" id="CHEBI:18420"/>
    </cofactor>
</comment>
<evidence type="ECO:0000313" key="9">
    <source>
        <dbReference type="EMBL" id="ALE18684.1"/>
    </source>
</evidence>
<dbReference type="KEGG" id="cbq:AL705_02150"/>
<evidence type="ECO:0000313" key="10">
    <source>
        <dbReference type="Proteomes" id="UP000068137"/>
    </source>
</evidence>
<keyword evidence="4 7" id="KW-0500">Molybdenum</keyword>
<dbReference type="EMBL" id="CP012390">
    <property type="protein sequence ID" value="ALE18684.1"/>
    <property type="molecule type" value="Genomic_DNA"/>
</dbReference>
<dbReference type="CDD" id="cd00887">
    <property type="entry name" value="MoeA"/>
    <property type="match status" value="1"/>
</dbReference>
<dbReference type="SUPFAM" id="SSF63882">
    <property type="entry name" value="MoeA N-terminal region -like"/>
    <property type="match status" value="1"/>
</dbReference>
<dbReference type="PATRIC" id="fig|1528099.3.peg.441"/>
<dbReference type="AlphaFoldDB" id="A0A0M3TBI3"/>
<dbReference type="Gene3D" id="3.90.105.10">
    <property type="entry name" value="Molybdopterin biosynthesis moea protein, domain 2"/>
    <property type="match status" value="1"/>
</dbReference>
<accession>A0A0M3TBI3</accession>
<evidence type="ECO:0000256" key="7">
    <source>
        <dbReference type="RuleBase" id="RU365090"/>
    </source>
</evidence>
<evidence type="ECO:0000256" key="2">
    <source>
        <dbReference type="ARBA" id="ARBA00005046"/>
    </source>
</evidence>
<dbReference type="InterPro" id="IPR036688">
    <property type="entry name" value="MoeA_C_domain_IV_sf"/>
</dbReference>
<dbReference type="InterPro" id="IPR036425">
    <property type="entry name" value="MoaB/Mog-like_dom_sf"/>
</dbReference>
<dbReference type="SUPFAM" id="SSF53218">
    <property type="entry name" value="Molybdenum cofactor biosynthesis proteins"/>
    <property type="match status" value="1"/>
</dbReference>
<dbReference type="RefSeq" id="WP_053961614.1">
    <property type="nucleotide sequence ID" value="NZ_CAJPTR010000001.1"/>
</dbReference>
<dbReference type="Proteomes" id="UP000068137">
    <property type="component" value="Chromosome"/>
</dbReference>
<dbReference type="Gene3D" id="2.40.340.10">
    <property type="entry name" value="MoeA, C-terminal, domain IV"/>
    <property type="match status" value="1"/>
</dbReference>
<dbReference type="PANTHER" id="PTHR10192:SF5">
    <property type="entry name" value="GEPHYRIN"/>
    <property type="match status" value="1"/>
</dbReference>
<dbReference type="PANTHER" id="PTHR10192">
    <property type="entry name" value="MOLYBDOPTERIN BIOSYNTHESIS PROTEIN"/>
    <property type="match status" value="1"/>
</dbReference>
<evidence type="ECO:0000256" key="1">
    <source>
        <dbReference type="ARBA" id="ARBA00002901"/>
    </source>
</evidence>
<dbReference type="GeneID" id="84894433"/>
<dbReference type="Gene3D" id="2.170.190.11">
    <property type="entry name" value="Molybdopterin biosynthesis moea protein, domain 3"/>
    <property type="match status" value="1"/>
</dbReference>
<dbReference type="InterPro" id="IPR005110">
    <property type="entry name" value="MoeA_linker/N"/>
</dbReference>
<dbReference type="STRING" id="1528099.AL705_02150"/>
<dbReference type="GO" id="GO:0005829">
    <property type="term" value="C:cytosol"/>
    <property type="evidence" value="ECO:0007669"/>
    <property type="project" value="TreeGrafter"/>
</dbReference>
<reference evidence="9 10" key="1">
    <citation type="journal article" date="2015" name="Genome Announc.">
        <title>Complete Genome Sequences for Two Strains of a Novel Fastidious, Partially Acid-Fast, Gram-Positive Corynebacterineae Bacterium, Derived from Human Clinical Samples.</title>
        <authorList>
            <person name="Nicholson A.C."/>
            <person name="Bell M."/>
            <person name="Humrighouse B.W."/>
            <person name="McQuiston J.R."/>
        </authorList>
    </citation>
    <scope>NUCLEOTIDE SEQUENCE [LARGE SCALE GENOMIC DNA]</scope>
    <source>
        <strain evidence="9 10">X1698</strain>
    </source>
</reference>
<evidence type="ECO:0000256" key="6">
    <source>
        <dbReference type="ARBA" id="ARBA00047317"/>
    </source>
</evidence>
<keyword evidence="5 7" id="KW-0501">Molybdenum cofactor biosynthesis</keyword>
<feature type="domain" description="MoaB/Mog" evidence="8">
    <location>
        <begin position="184"/>
        <end position="323"/>
    </location>
</feature>
<dbReference type="InterPro" id="IPR001453">
    <property type="entry name" value="MoaB/Mog_dom"/>
</dbReference>
<name>A0A0M3TBI3_9ACTN</name>
<dbReference type="GO" id="GO:0006777">
    <property type="term" value="P:Mo-molybdopterin cofactor biosynthetic process"/>
    <property type="evidence" value="ECO:0007669"/>
    <property type="project" value="UniProtKB-UniRule"/>
</dbReference>
<evidence type="ECO:0000259" key="8">
    <source>
        <dbReference type="SMART" id="SM00852"/>
    </source>
</evidence>
<keyword evidence="7 9" id="KW-0808">Transferase</keyword>
<dbReference type="InterPro" id="IPR038987">
    <property type="entry name" value="MoeA-like"/>
</dbReference>
<evidence type="ECO:0000256" key="4">
    <source>
        <dbReference type="ARBA" id="ARBA00022505"/>
    </source>
</evidence>
<sequence length="416" mass="43937">MRSVEEQQALVTASAVAPNPVRVSIQDALGLMCAEEVETTMPLPGFDQAAIDGFAVRAVDVKCAPAAGDPQGSSVVLPVVGDVTAGSRLHTRLQPDQTVRVFTGAAMPALADAVVPLAWTDNGETRVAINRRVNPGDFVRRVGDDVTPGDIAVHAGTIVGPAQVGLLAAVGRDKVLVHPRPRVAIISVGNELVDLDRTPGQGQVYDVASYALTAAALDAGAEVHRVGIVSTEPRAFRELVETQLLRSEIVIIAGAVGGIASEHVRNVLTDLGEVEVERVAMHPGSVQGFGLLGADQIPTFLVPSNAVSALLVFELMVRPMIRIALGKRHPLRRIIRARTITPVTSMKGRAGYLRAQLMRDEATGEYLVQALAGANPSTSHLLASLSEANALIVVPPDVTEVRTGEEVDVLFLAQRR</sequence>
<gene>
    <name evidence="9" type="ORF">AL705_02150</name>
</gene>
<dbReference type="Gene3D" id="3.40.980.10">
    <property type="entry name" value="MoaB/Mog-like domain"/>
    <property type="match status" value="1"/>
</dbReference>
<dbReference type="Pfam" id="PF00994">
    <property type="entry name" value="MoCF_biosynth"/>
    <property type="match status" value="1"/>
</dbReference>
<dbReference type="Pfam" id="PF03453">
    <property type="entry name" value="MoeA_N"/>
    <property type="match status" value="1"/>
</dbReference>